<protein>
    <submittedName>
        <fullName evidence="2">Uncharacterized protein</fullName>
    </submittedName>
</protein>
<name>A0AAQ3MVF7_VIGMU</name>
<dbReference type="Proteomes" id="UP001374535">
    <property type="component" value="Chromosome 9"/>
</dbReference>
<evidence type="ECO:0000313" key="3">
    <source>
        <dbReference type="Proteomes" id="UP001374535"/>
    </source>
</evidence>
<keyword evidence="3" id="KW-1185">Reference proteome</keyword>
<sequence length="117" mass="12981">MHLRIPISSSIDFVQALGRGKKIEFVSFTFVEPSYFTVGECNANHGLLLVVKKVSITLIATGFKRQEEGEGRPPQATQLTQADSSFGINRRSSSFNDGLFEIPEFLKKKGGSRYPRA</sequence>
<dbReference type="EMBL" id="CP144692">
    <property type="protein sequence ID" value="WVY97895.1"/>
    <property type="molecule type" value="Genomic_DNA"/>
</dbReference>
<organism evidence="2 3">
    <name type="scientific">Vigna mungo</name>
    <name type="common">Black gram</name>
    <name type="synonym">Phaseolus mungo</name>
    <dbReference type="NCBI Taxonomy" id="3915"/>
    <lineage>
        <taxon>Eukaryota</taxon>
        <taxon>Viridiplantae</taxon>
        <taxon>Streptophyta</taxon>
        <taxon>Embryophyta</taxon>
        <taxon>Tracheophyta</taxon>
        <taxon>Spermatophyta</taxon>
        <taxon>Magnoliopsida</taxon>
        <taxon>eudicotyledons</taxon>
        <taxon>Gunneridae</taxon>
        <taxon>Pentapetalae</taxon>
        <taxon>rosids</taxon>
        <taxon>fabids</taxon>
        <taxon>Fabales</taxon>
        <taxon>Fabaceae</taxon>
        <taxon>Papilionoideae</taxon>
        <taxon>50 kb inversion clade</taxon>
        <taxon>NPAAA clade</taxon>
        <taxon>indigoferoid/millettioid clade</taxon>
        <taxon>Phaseoleae</taxon>
        <taxon>Vigna</taxon>
    </lineage>
</organism>
<evidence type="ECO:0000313" key="2">
    <source>
        <dbReference type="EMBL" id="WVY97895.1"/>
    </source>
</evidence>
<dbReference type="AlphaFoldDB" id="A0AAQ3MVF7"/>
<feature type="compositionally biased region" description="Polar residues" evidence="1">
    <location>
        <begin position="75"/>
        <end position="95"/>
    </location>
</feature>
<accession>A0AAQ3MVF7</accession>
<evidence type="ECO:0000256" key="1">
    <source>
        <dbReference type="SAM" id="MobiDB-lite"/>
    </source>
</evidence>
<feature type="region of interest" description="Disordered" evidence="1">
    <location>
        <begin position="66"/>
        <end position="95"/>
    </location>
</feature>
<reference evidence="2 3" key="1">
    <citation type="journal article" date="2023" name="Life. Sci Alliance">
        <title>Evolutionary insights into 3D genome organization and epigenetic landscape of Vigna mungo.</title>
        <authorList>
            <person name="Junaid A."/>
            <person name="Singh B."/>
            <person name="Bhatia S."/>
        </authorList>
    </citation>
    <scope>NUCLEOTIDE SEQUENCE [LARGE SCALE GENOMIC DNA]</scope>
    <source>
        <strain evidence="2">Urdbean</strain>
    </source>
</reference>
<gene>
    <name evidence="2" type="ORF">V8G54_030046</name>
</gene>
<proteinExistence type="predicted"/>